<feature type="domain" description="ShKT" evidence="3">
    <location>
        <begin position="35"/>
        <end position="69"/>
    </location>
</feature>
<keyword evidence="1" id="KW-1015">Disulfide bond</keyword>
<evidence type="ECO:0000313" key="5">
    <source>
        <dbReference type="Proteomes" id="UP001303046"/>
    </source>
</evidence>
<dbReference type="PANTHER" id="PTHR21724">
    <property type="entry name" value="SHKT DOMAIN-CONTAINING PROTEIN"/>
    <property type="match status" value="1"/>
</dbReference>
<dbReference type="Gene3D" id="1.10.10.1940">
    <property type="match status" value="1"/>
</dbReference>
<dbReference type="SMART" id="SM00254">
    <property type="entry name" value="ShKT"/>
    <property type="match status" value="5"/>
</dbReference>
<feature type="disulfide bond" evidence="1">
    <location>
        <begin position="391"/>
        <end position="409"/>
    </location>
</feature>
<comment type="caution">
    <text evidence="4">The sequence shown here is derived from an EMBL/GenBank/DDBJ whole genome shotgun (WGS) entry which is preliminary data.</text>
</comment>
<dbReference type="InterPro" id="IPR003582">
    <property type="entry name" value="ShKT_dom"/>
</dbReference>
<evidence type="ECO:0000313" key="4">
    <source>
        <dbReference type="EMBL" id="KAK6750039.1"/>
    </source>
</evidence>
<proteinExistence type="predicted"/>
<feature type="disulfide bond" evidence="1">
    <location>
        <begin position="400"/>
        <end position="413"/>
    </location>
</feature>
<evidence type="ECO:0000259" key="3">
    <source>
        <dbReference type="PROSITE" id="PS51670"/>
    </source>
</evidence>
<reference evidence="4 5" key="1">
    <citation type="submission" date="2023-08" db="EMBL/GenBank/DDBJ databases">
        <title>A Necator americanus chromosomal reference genome.</title>
        <authorList>
            <person name="Ilik V."/>
            <person name="Petrzelkova K.J."/>
            <person name="Pardy F."/>
            <person name="Fuh T."/>
            <person name="Niatou-Singa F.S."/>
            <person name="Gouil Q."/>
            <person name="Baker L."/>
            <person name="Ritchie M.E."/>
            <person name="Jex A.R."/>
            <person name="Gazzola D."/>
            <person name="Li H."/>
            <person name="Toshio Fujiwara R."/>
            <person name="Zhan B."/>
            <person name="Aroian R.V."/>
            <person name="Pafco B."/>
            <person name="Schwarz E.M."/>
        </authorList>
    </citation>
    <scope>NUCLEOTIDE SEQUENCE [LARGE SCALE GENOMIC DNA]</scope>
    <source>
        <strain evidence="4 5">Aroian</strain>
        <tissue evidence="4">Whole animal</tissue>
    </source>
</reference>
<protein>
    <recommendedName>
        <fullName evidence="3">ShKT domain-containing protein</fullName>
    </recommendedName>
</protein>
<comment type="caution">
    <text evidence="1">Lacks conserved residue(s) required for the propagation of feature annotation.</text>
</comment>
<dbReference type="PANTHER" id="PTHR21724:SF106">
    <property type="entry name" value="SHKT DOMAIN-CONTAINING PROTEIN"/>
    <property type="match status" value="1"/>
</dbReference>
<organism evidence="4 5">
    <name type="scientific">Necator americanus</name>
    <name type="common">Human hookworm</name>
    <dbReference type="NCBI Taxonomy" id="51031"/>
    <lineage>
        <taxon>Eukaryota</taxon>
        <taxon>Metazoa</taxon>
        <taxon>Ecdysozoa</taxon>
        <taxon>Nematoda</taxon>
        <taxon>Chromadorea</taxon>
        <taxon>Rhabditida</taxon>
        <taxon>Rhabditina</taxon>
        <taxon>Rhabditomorpha</taxon>
        <taxon>Strongyloidea</taxon>
        <taxon>Ancylostomatidae</taxon>
        <taxon>Bunostominae</taxon>
        <taxon>Necator</taxon>
    </lineage>
</organism>
<gene>
    <name evidence="4" type="primary">Necator_chrIV.g15483</name>
    <name evidence="4" type="ORF">RB195_002188</name>
</gene>
<dbReference type="Pfam" id="PF01549">
    <property type="entry name" value="ShK"/>
    <property type="match status" value="5"/>
</dbReference>
<dbReference type="PROSITE" id="PS51670">
    <property type="entry name" value="SHKT"/>
    <property type="match status" value="3"/>
</dbReference>
<feature type="compositionally biased region" description="Pro residues" evidence="2">
    <location>
        <begin position="234"/>
        <end position="248"/>
    </location>
</feature>
<feature type="region of interest" description="Disordered" evidence="2">
    <location>
        <begin position="234"/>
        <end position="258"/>
    </location>
</feature>
<accession>A0ABR1DI24</accession>
<keyword evidence="5" id="KW-1185">Reference proteome</keyword>
<evidence type="ECO:0000256" key="1">
    <source>
        <dbReference type="PROSITE-ProRule" id="PRU01005"/>
    </source>
</evidence>
<name>A0ABR1DI24_NECAM</name>
<feature type="domain" description="ShKT" evidence="3">
    <location>
        <begin position="429"/>
        <end position="465"/>
    </location>
</feature>
<dbReference type="EMBL" id="JAVFWL010000004">
    <property type="protein sequence ID" value="KAK6750039.1"/>
    <property type="molecule type" value="Genomic_DNA"/>
</dbReference>
<feature type="disulfide bond" evidence="1">
    <location>
        <begin position="35"/>
        <end position="69"/>
    </location>
</feature>
<dbReference type="Proteomes" id="UP001303046">
    <property type="component" value="Unassembled WGS sequence"/>
</dbReference>
<feature type="domain" description="ShKT" evidence="3">
    <location>
        <begin position="383"/>
        <end position="416"/>
    </location>
</feature>
<sequence length="503" mass="56248">MRSSVITFHLWQFSHRASSYRVAALSQSDENEEECIDKSPYCNTNDCTVRPGYALEYCKKTCGDCEPFCHNSHFVSCKESRKPECDSMLKDYCPLLCGACRPVRKKSSRRKGSKVFSKKPLSVASLGSSPKLPNFKVFPVNASMKRTSTVSVISATTKPSVSLNYTSAEVPAQIFSSPPEEESTYPDPFLENPVDPSSAPITIDDYFAEIEMGSTAESTPTELNVTQANLMFPPEPMRIPSNPTPNHRPPTRLRRPPNEIAPTVTYAWPPMQASLNRGYHPAHPPSQLLLPYPRNPQPHPMHPLTSPANPYNSGFYASPTKSAFMEGILEPPMDFGNLIMLLGCHDRDPVVCSKINDESCLSRPGYYLKLCPVKCRNCTGLQCLDSIKIDCSEVQRLGGCKLPTAAEYCPRTCRLCTVPSAIADSLPPCKDELETCENLVQSGVCEHPYSRRTMRIYCAKSCGFCREPQYYMNEAPYQILANDKKRLNLKTRNPIGYERYRSP</sequence>
<evidence type="ECO:0000256" key="2">
    <source>
        <dbReference type="SAM" id="MobiDB-lite"/>
    </source>
</evidence>